<proteinExistence type="predicted"/>
<dbReference type="SUPFAM" id="SSF51735">
    <property type="entry name" value="NAD(P)-binding Rossmann-fold domains"/>
    <property type="match status" value="1"/>
</dbReference>
<comment type="caution">
    <text evidence="1">The sequence shown here is derived from an EMBL/GenBank/DDBJ whole genome shotgun (WGS) entry which is preliminary data.</text>
</comment>
<dbReference type="Proteomes" id="UP000628017">
    <property type="component" value="Unassembled WGS sequence"/>
</dbReference>
<dbReference type="InterPro" id="IPR036291">
    <property type="entry name" value="NAD(P)-bd_dom_sf"/>
</dbReference>
<gene>
    <name evidence="1" type="ORF">GCM10011498_20420</name>
</gene>
<sequence length="294" mass="33005">MTKTVLILGASGRFGRSMGVAFERKGWQIRRFDRKRDDLETAAKGVDIIVHGWNPPYHRWAKDMPEQTRMVISAARKSGATVLLAGNVYVYGADAPEVFSSDTPHHAENLMGRLRIELEQALKQSGVPTIILRAGDFLDTKASGNWFDMIVSKPVAKGRIAYPGPVDTTHAWAYLPDFCRAFVELAEKRESLPQFTTLNFEGYTLTGQEMARILGVQAGRFNWLQIYALAPFWPLGRRILEMRYLWHKPHRIDGGAFQKVLPDFVQTPVAEAVHRAASVNIDPDKPMVRTGATV</sequence>
<dbReference type="AlphaFoldDB" id="A0A916VQT7"/>
<name>A0A916VQT7_9RHOB</name>
<reference evidence="1" key="2">
    <citation type="submission" date="2020-09" db="EMBL/GenBank/DDBJ databases">
        <authorList>
            <person name="Sun Q."/>
            <person name="Zhou Y."/>
        </authorList>
    </citation>
    <scope>NUCLEOTIDE SEQUENCE</scope>
    <source>
        <strain evidence="1">CGMCC 1.15880</strain>
    </source>
</reference>
<dbReference type="EMBL" id="BMKA01000002">
    <property type="protein sequence ID" value="GGA19450.1"/>
    <property type="molecule type" value="Genomic_DNA"/>
</dbReference>
<dbReference type="Gene3D" id="3.40.50.720">
    <property type="entry name" value="NAD(P)-binding Rossmann-like Domain"/>
    <property type="match status" value="1"/>
</dbReference>
<protein>
    <submittedName>
        <fullName evidence="1">Oxidoreductase</fullName>
    </submittedName>
</protein>
<evidence type="ECO:0000313" key="2">
    <source>
        <dbReference type="Proteomes" id="UP000628017"/>
    </source>
</evidence>
<organism evidence="1 2">
    <name type="scientific">Neptunicoccus cionae</name>
    <dbReference type="NCBI Taxonomy" id="2035344"/>
    <lineage>
        <taxon>Bacteria</taxon>
        <taxon>Pseudomonadati</taxon>
        <taxon>Pseudomonadota</taxon>
        <taxon>Alphaproteobacteria</taxon>
        <taxon>Rhodobacterales</taxon>
        <taxon>Paracoccaceae</taxon>
        <taxon>Neptunicoccus</taxon>
    </lineage>
</organism>
<dbReference type="RefSeq" id="WP_188674234.1">
    <property type="nucleotide sequence ID" value="NZ_BMKA01000002.1"/>
</dbReference>
<evidence type="ECO:0000313" key="1">
    <source>
        <dbReference type="EMBL" id="GGA19450.1"/>
    </source>
</evidence>
<reference evidence="1" key="1">
    <citation type="journal article" date="2014" name="Int. J. Syst. Evol. Microbiol.">
        <title>Complete genome sequence of Corynebacterium casei LMG S-19264T (=DSM 44701T), isolated from a smear-ripened cheese.</title>
        <authorList>
            <consortium name="US DOE Joint Genome Institute (JGI-PGF)"/>
            <person name="Walter F."/>
            <person name="Albersmeier A."/>
            <person name="Kalinowski J."/>
            <person name="Ruckert C."/>
        </authorList>
    </citation>
    <scope>NUCLEOTIDE SEQUENCE</scope>
    <source>
        <strain evidence="1">CGMCC 1.15880</strain>
    </source>
</reference>
<keyword evidence="2" id="KW-1185">Reference proteome</keyword>
<accession>A0A916VQT7</accession>